<gene>
    <name evidence="2" type="ORF">DJ69_12695</name>
</gene>
<evidence type="ECO:0000259" key="1">
    <source>
        <dbReference type="Pfam" id="PF26485"/>
    </source>
</evidence>
<dbReference type="OrthoDB" id="11496at2157"/>
<dbReference type="EMBL" id="NHOA01000113">
    <property type="protein sequence ID" value="PHQ38209.1"/>
    <property type="molecule type" value="Genomic_DNA"/>
</dbReference>
<dbReference type="Pfam" id="PF26485">
    <property type="entry name" value="DUF8156"/>
    <property type="match status" value="1"/>
</dbReference>
<keyword evidence="3" id="KW-1185">Reference proteome</keyword>
<evidence type="ECO:0000313" key="2">
    <source>
        <dbReference type="EMBL" id="PHQ38209.1"/>
    </source>
</evidence>
<reference evidence="2 3" key="1">
    <citation type="journal article" date="2014" name="Front. Microbiol.">
        <title>Population and genomic analysis of the genus Halorubrum.</title>
        <authorList>
            <person name="Fullmer M.S."/>
            <person name="Soucy S.M."/>
            <person name="Swithers K.S."/>
            <person name="Makkay A.M."/>
            <person name="Wheeler R."/>
            <person name="Ventosa A."/>
            <person name="Gogarten J.P."/>
            <person name="Papke R.T."/>
        </authorList>
    </citation>
    <scope>NUCLEOTIDE SEQUENCE [LARGE SCALE GENOMIC DNA]</scope>
    <source>
        <strain evidence="2 3">C49</strain>
    </source>
</reference>
<sequence length="87" mass="10089">MGRTNPTYRDRLGAIEDEWSAYRRALRRRDQETFDRLFVYARDHADAAGTLNHSDPLAPVWMAIAIEQDRQISELEARVDELTDGEP</sequence>
<proteinExistence type="predicted"/>
<feature type="domain" description="DUF8156" evidence="1">
    <location>
        <begin position="1"/>
        <end position="83"/>
    </location>
</feature>
<name>A0A2G1WH86_9EURY</name>
<accession>A0A2G1WH86</accession>
<evidence type="ECO:0000313" key="3">
    <source>
        <dbReference type="Proteomes" id="UP000222824"/>
    </source>
</evidence>
<dbReference type="InterPro" id="IPR058469">
    <property type="entry name" value="DUF8156"/>
</dbReference>
<protein>
    <recommendedName>
        <fullName evidence="1">DUF8156 domain-containing protein</fullName>
    </recommendedName>
</protein>
<dbReference type="RefSeq" id="WP_099255958.1">
    <property type="nucleotide sequence ID" value="NZ_NHOA01000113.1"/>
</dbReference>
<dbReference type="Proteomes" id="UP000222824">
    <property type="component" value="Unassembled WGS sequence"/>
</dbReference>
<dbReference type="AlphaFoldDB" id="A0A2G1WH86"/>
<organism evidence="2 3">
    <name type="scientific">Halorubrum persicum</name>
    <dbReference type="NCBI Taxonomy" id="1383844"/>
    <lineage>
        <taxon>Archaea</taxon>
        <taxon>Methanobacteriati</taxon>
        <taxon>Methanobacteriota</taxon>
        <taxon>Stenosarchaea group</taxon>
        <taxon>Halobacteria</taxon>
        <taxon>Halobacteriales</taxon>
        <taxon>Haloferacaceae</taxon>
        <taxon>Halorubrum</taxon>
    </lineage>
</organism>
<comment type="caution">
    <text evidence="2">The sequence shown here is derived from an EMBL/GenBank/DDBJ whole genome shotgun (WGS) entry which is preliminary data.</text>
</comment>